<dbReference type="Proteomes" id="UP001306508">
    <property type="component" value="Unassembled WGS sequence"/>
</dbReference>
<dbReference type="Pfam" id="PF25385">
    <property type="entry name" value="HEAT_MEC1_N"/>
    <property type="match status" value="1"/>
</dbReference>
<dbReference type="GO" id="GO:0006325">
    <property type="term" value="P:chromatin organization"/>
    <property type="evidence" value="ECO:0007669"/>
    <property type="project" value="UniProtKB-KW"/>
</dbReference>
<dbReference type="Gene3D" id="3.30.170.10">
    <property type="entry name" value="Cyclin-dependent kinase, regulatory subunit"/>
    <property type="match status" value="1"/>
</dbReference>
<evidence type="ECO:0000313" key="23">
    <source>
        <dbReference type="EMBL" id="KAK5781133.1"/>
    </source>
</evidence>
<keyword evidence="8" id="KW-0227">DNA damage</keyword>
<name>A0AAN7WIE2_9SACH</name>
<dbReference type="SUPFAM" id="SSF56112">
    <property type="entry name" value="Protein kinase-like (PK-like)"/>
    <property type="match status" value="1"/>
</dbReference>
<dbReference type="InterPro" id="IPR000789">
    <property type="entry name" value="Cyclin-dep_kinase_reg-sub"/>
</dbReference>
<keyword evidence="10" id="KW-0067">ATP-binding</keyword>
<comment type="catalytic activity">
    <reaction evidence="17">
        <text>L-seryl-[protein] + ATP = O-phospho-L-seryl-[protein] + ADP + H(+)</text>
        <dbReference type="Rhea" id="RHEA:17989"/>
        <dbReference type="Rhea" id="RHEA-COMP:9863"/>
        <dbReference type="Rhea" id="RHEA-COMP:11604"/>
        <dbReference type="ChEBI" id="CHEBI:15378"/>
        <dbReference type="ChEBI" id="CHEBI:29999"/>
        <dbReference type="ChEBI" id="CHEBI:30616"/>
        <dbReference type="ChEBI" id="CHEBI:83421"/>
        <dbReference type="ChEBI" id="CHEBI:456216"/>
        <dbReference type="EC" id="2.7.11.1"/>
    </reaction>
</comment>
<dbReference type="GO" id="GO:0000077">
    <property type="term" value="P:DNA damage checkpoint signaling"/>
    <property type="evidence" value="ECO:0007669"/>
    <property type="project" value="TreeGrafter"/>
</dbReference>
<reference evidence="24" key="1">
    <citation type="submission" date="2023-07" db="EMBL/GenBank/DDBJ databases">
        <title>A draft genome of Kazachstania heterogenica Y-27499.</title>
        <authorList>
            <person name="Donic C."/>
            <person name="Kralova J.S."/>
            <person name="Fidel L."/>
            <person name="Ben-Dor S."/>
            <person name="Jung S."/>
        </authorList>
    </citation>
    <scope>NUCLEOTIDE SEQUENCE [LARGE SCALE GENOMIC DNA]</scope>
    <source>
        <strain evidence="24">Y27499</strain>
    </source>
</reference>
<dbReference type="Pfam" id="PF23593">
    <property type="entry name" value="HEAT_ATR"/>
    <property type="match status" value="1"/>
</dbReference>
<keyword evidence="5 19" id="KW-0132">Cell division</keyword>
<dbReference type="GO" id="GO:0005524">
    <property type="term" value="F:ATP binding"/>
    <property type="evidence" value="ECO:0007669"/>
    <property type="project" value="UniProtKB-KW"/>
</dbReference>
<proteinExistence type="inferred from homology"/>
<feature type="domain" description="FATC" evidence="22">
    <location>
        <begin position="2524"/>
        <end position="2556"/>
    </location>
</feature>
<comment type="similarity">
    <text evidence="2 19">Belongs to the CKS family.</text>
</comment>
<protein>
    <recommendedName>
        <fullName evidence="18 19">Cyclin-dependent kinases regulatory subunit</fullName>
    </recommendedName>
</protein>
<dbReference type="InterPro" id="IPR036858">
    <property type="entry name" value="Cyclin-dep_kinase_reg-sub_sf"/>
</dbReference>
<dbReference type="InterPro" id="IPR036940">
    <property type="entry name" value="PI3/4_kinase_cat_sf"/>
</dbReference>
<evidence type="ECO:0000256" key="15">
    <source>
        <dbReference type="ARBA" id="ARBA00023306"/>
    </source>
</evidence>
<dbReference type="InterPro" id="IPR050517">
    <property type="entry name" value="DDR_Repair_Kinase"/>
</dbReference>
<organism evidence="23 24">
    <name type="scientific">Arxiozyma heterogenica</name>
    <dbReference type="NCBI Taxonomy" id="278026"/>
    <lineage>
        <taxon>Eukaryota</taxon>
        <taxon>Fungi</taxon>
        <taxon>Dikarya</taxon>
        <taxon>Ascomycota</taxon>
        <taxon>Saccharomycotina</taxon>
        <taxon>Saccharomycetes</taxon>
        <taxon>Saccharomycetales</taxon>
        <taxon>Saccharomycetaceae</taxon>
        <taxon>Arxiozyma</taxon>
    </lineage>
</organism>
<dbReference type="SMART" id="SM01084">
    <property type="entry name" value="CKS"/>
    <property type="match status" value="1"/>
</dbReference>
<dbReference type="PROSITE" id="PS00945">
    <property type="entry name" value="CKS_2"/>
    <property type="match status" value="1"/>
</dbReference>
<dbReference type="GO" id="GO:0000723">
    <property type="term" value="P:telomere maintenance"/>
    <property type="evidence" value="ECO:0007669"/>
    <property type="project" value="TreeGrafter"/>
</dbReference>
<dbReference type="GO" id="GO:0004674">
    <property type="term" value="F:protein serine/threonine kinase activity"/>
    <property type="evidence" value="ECO:0007669"/>
    <property type="project" value="UniProtKB-KW"/>
</dbReference>
<evidence type="ECO:0000256" key="2">
    <source>
        <dbReference type="ARBA" id="ARBA00007782"/>
    </source>
</evidence>
<dbReference type="InterPro" id="IPR058681">
    <property type="entry name" value="HEAT_MEC1_N"/>
</dbReference>
<comment type="function">
    <text evidence="19">Binds to the catalytic subunit of the cyclin dependent kinases and is essential for their biological function.</text>
</comment>
<evidence type="ECO:0000259" key="21">
    <source>
        <dbReference type="PROSITE" id="PS51189"/>
    </source>
</evidence>
<dbReference type="SMART" id="SM01343">
    <property type="entry name" value="FATC"/>
    <property type="match status" value="1"/>
</dbReference>
<keyword evidence="9" id="KW-0418">Kinase</keyword>
<dbReference type="Pfam" id="PF02260">
    <property type="entry name" value="FATC"/>
    <property type="match status" value="1"/>
</dbReference>
<keyword evidence="13" id="KW-0539">Nucleus</keyword>
<evidence type="ECO:0000256" key="7">
    <source>
        <dbReference type="ARBA" id="ARBA00022741"/>
    </source>
</evidence>
<dbReference type="PANTHER" id="PTHR11139">
    <property type="entry name" value="ATAXIA TELANGIECTASIA MUTATED ATM -RELATED"/>
    <property type="match status" value="1"/>
</dbReference>
<comment type="subcellular location">
    <subcellularLocation>
        <location evidence="1">Nucleus</location>
    </subcellularLocation>
</comment>
<dbReference type="GO" id="GO:0051301">
    <property type="term" value="P:cell division"/>
    <property type="evidence" value="ECO:0007669"/>
    <property type="project" value="UniProtKB-UniRule"/>
</dbReference>
<keyword evidence="24" id="KW-1185">Reference proteome</keyword>
<keyword evidence="6" id="KW-0808">Transferase</keyword>
<evidence type="ECO:0000256" key="11">
    <source>
        <dbReference type="ARBA" id="ARBA00022853"/>
    </source>
</evidence>
<evidence type="ECO:0000259" key="20">
    <source>
        <dbReference type="PROSITE" id="PS50290"/>
    </source>
</evidence>
<dbReference type="GO" id="GO:0005694">
    <property type="term" value="C:chromosome"/>
    <property type="evidence" value="ECO:0007669"/>
    <property type="project" value="TreeGrafter"/>
</dbReference>
<dbReference type="PROSITE" id="PS00944">
    <property type="entry name" value="CKS_1"/>
    <property type="match status" value="1"/>
</dbReference>
<keyword evidence="12" id="KW-0234">DNA repair</keyword>
<evidence type="ECO:0000256" key="14">
    <source>
        <dbReference type="ARBA" id="ARBA00023254"/>
    </source>
</evidence>
<evidence type="ECO:0000256" key="6">
    <source>
        <dbReference type="ARBA" id="ARBA00022679"/>
    </source>
</evidence>
<keyword evidence="4" id="KW-0723">Serine/threonine-protein kinase</keyword>
<dbReference type="Pfam" id="PF00454">
    <property type="entry name" value="PI3_PI4_kinase"/>
    <property type="match status" value="1"/>
</dbReference>
<dbReference type="SUPFAM" id="SSF48371">
    <property type="entry name" value="ARM repeat"/>
    <property type="match status" value="1"/>
</dbReference>
<accession>A0AAN7WIE2</accession>
<feature type="domain" description="FAT" evidence="21">
    <location>
        <begin position="1586"/>
        <end position="2133"/>
    </location>
</feature>
<dbReference type="FunFam" id="1.10.1070.11:FF:000033">
    <property type="entry name" value="Serine/threonine-protein kinase MEC1"/>
    <property type="match status" value="1"/>
</dbReference>
<dbReference type="GO" id="GO:0000307">
    <property type="term" value="C:cyclin-dependent protein kinase holoenzyme complex"/>
    <property type="evidence" value="ECO:0007669"/>
    <property type="project" value="UniProtKB-ARBA"/>
</dbReference>
<dbReference type="InterPro" id="IPR056802">
    <property type="entry name" value="ATR-like_M-HEAT"/>
</dbReference>
<dbReference type="GO" id="GO:0006281">
    <property type="term" value="P:DNA repair"/>
    <property type="evidence" value="ECO:0007669"/>
    <property type="project" value="UniProtKB-KW"/>
</dbReference>
<dbReference type="GO" id="GO:0051321">
    <property type="term" value="P:meiotic cell cycle"/>
    <property type="evidence" value="ECO:0007669"/>
    <property type="project" value="UniProtKB-KW"/>
</dbReference>
<comment type="catalytic activity">
    <reaction evidence="16">
        <text>L-threonyl-[protein] + ATP = O-phospho-L-threonyl-[protein] + ADP + H(+)</text>
        <dbReference type="Rhea" id="RHEA:46608"/>
        <dbReference type="Rhea" id="RHEA-COMP:11060"/>
        <dbReference type="Rhea" id="RHEA-COMP:11605"/>
        <dbReference type="ChEBI" id="CHEBI:15378"/>
        <dbReference type="ChEBI" id="CHEBI:30013"/>
        <dbReference type="ChEBI" id="CHEBI:30616"/>
        <dbReference type="ChEBI" id="CHEBI:61977"/>
        <dbReference type="ChEBI" id="CHEBI:456216"/>
        <dbReference type="EC" id="2.7.11.1"/>
    </reaction>
</comment>
<keyword evidence="7" id="KW-0547">Nucleotide-binding</keyword>
<evidence type="ECO:0000256" key="17">
    <source>
        <dbReference type="ARBA" id="ARBA00048679"/>
    </source>
</evidence>
<dbReference type="SUPFAM" id="SSF55637">
    <property type="entry name" value="Cell cycle regulatory proteins"/>
    <property type="match status" value="1"/>
</dbReference>
<evidence type="ECO:0000256" key="9">
    <source>
        <dbReference type="ARBA" id="ARBA00022777"/>
    </source>
</evidence>
<dbReference type="Pfam" id="PF01111">
    <property type="entry name" value="CKS"/>
    <property type="match status" value="1"/>
</dbReference>
<evidence type="ECO:0000256" key="1">
    <source>
        <dbReference type="ARBA" id="ARBA00004123"/>
    </source>
</evidence>
<dbReference type="PANTHER" id="PTHR11139:SF125">
    <property type="entry name" value="SERINE_THREONINE-PROTEIN KINASE MEC1"/>
    <property type="match status" value="1"/>
</dbReference>
<dbReference type="Gene3D" id="3.30.1010.10">
    <property type="entry name" value="Phosphatidylinositol 3-kinase Catalytic Subunit, Chain A, domain 4"/>
    <property type="match status" value="1"/>
</dbReference>
<evidence type="ECO:0000256" key="12">
    <source>
        <dbReference type="ARBA" id="ARBA00023204"/>
    </source>
</evidence>
<dbReference type="Gene3D" id="1.10.1070.11">
    <property type="entry name" value="Phosphatidylinositol 3-/4-kinase, catalytic domain"/>
    <property type="match status" value="1"/>
</dbReference>
<evidence type="ECO:0000256" key="3">
    <source>
        <dbReference type="ARBA" id="ARBA00010769"/>
    </source>
</evidence>
<evidence type="ECO:0000256" key="10">
    <source>
        <dbReference type="ARBA" id="ARBA00022840"/>
    </source>
</evidence>
<dbReference type="PROSITE" id="PS00915">
    <property type="entry name" value="PI3_4_KINASE_1"/>
    <property type="match status" value="1"/>
</dbReference>
<dbReference type="InterPro" id="IPR016024">
    <property type="entry name" value="ARM-type_fold"/>
</dbReference>
<dbReference type="PRINTS" id="PR00296">
    <property type="entry name" value="CYCLINKINASE"/>
</dbReference>
<dbReference type="Pfam" id="PF02259">
    <property type="entry name" value="FAT"/>
    <property type="match status" value="1"/>
</dbReference>
<dbReference type="InterPro" id="IPR003151">
    <property type="entry name" value="PIK-rel_kinase_FAT"/>
</dbReference>
<dbReference type="PROSITE" id="PS00916">
    <property type="entry name" value="PI3_4_KINASE_2"/>
    <property type="match status" value="1"/>
</dbReference>
<dbReference type="FunFam" id="3.30.170.10:FF:000002">
    <property type="entry name" value="Cyclin-dependent kinases regulatory subunit"/>
    <property type="match status" value="1"/>
</dbReference>
<dbReference type="Pfam" id="PF25030">
    <property type="entry name" value="M-HEAT_ATR"/>
    <property type="match status" value="1"/>
</dbReference>
<dbReference type="SMART" id="SM00146">
    <property type="entry name" value="PI3Kc"/>
    <property type="match status" value="1"/>
</dbReference>
<comment type="similarity">
    <text evidence="3">Belongs to the PI3/PI4-kinase family. ATM subfamily.</text>
</comment>
<dbReference type="InterPro" id="IPR003152">
    <property type="entry name" value="FATC_dom"/>
</dbReference>
<feature type="domain" description="PI3K/PI4K catalytic" evidence="20">
    <location>
        <begin position="2237"/>
        <end position="2540"/>
    </location>
</feature>
<evidence type="ECO:0000256" key="16">
    <source>
        <dbReference type="ARBA" id="ARBA00047899"/>
    </source>
</evidence>
<keyword evidence="14" id="KW-0469">Meiosis</keyword>
<dbReference type="GO" id="GO:0005634">
    <property type="term" value="C:nucleus"/>
    <property type="evidence" value="ECO:0007669"/>
    <property type="project" value="UniProtKB-SubCell"/>
</dbReference>
<evidence type="ECO:0000256" key="13">
    <source>
        <dbReference type="ARBA" id="ARBA00023242"/>
    </source>
</evidence>
<evidence type="ECO:0000259" key="22">
    <source>
        <dbReference type="PROSITE" id="PS51190"/>
    </source>
</evidence>
<dbReference type="CDD" id="cd00892">
    <property type="entry name" value="PIKKc_ATR"/>
    <property type="match status" value="1"/>
</dbReference>
<dbReference type="InterPro" id="IPR057564">
    <property type="entry name" value="HEAT_ATR"/>
</dbReference>
<evidence type="ECO:0000256" key="8">
    <source>
        <dbReference type="ARBA" id="ARBA00022763"/>
    </source>
</evidence>
<evidence type="ECO:0000313" key="24">
    <source>
        <dbReference type="Proteomes" id="UP001306508"/>
    </source>
</evidence>
<dbReference type="InterPro" id="IPR014009">
    <property type="entry name" value="PIK_FAT"/>
</dbReference>
<dbReference type="InterPro" id="IPR000403">
    <property type="entry name" value="PI3/4_kinase_cat_dom"/>
</dbReference>
<dbReference type="GO" id="GO:0030295">
    <property type="term" value="F:protein kinase activator activity"/>
    <property type="evidence" value="ECO:0007669"/>
    <property type="project" value="UniProtKB-ARBA"/>
</dbReference>
<dbReference type="GO" id="GO:0016538">
    <property type="term" value="F:cyclin-dependent protein serine/threonine kinase regulator activity"/>
    <property type="evidence" value="ECO:0007669"/>
    <property type="project" value="InterPro"/>
</dbReference>
<dbReference type="PROSITE" id="PS50290">
    <property type="entry name" value="PI3_4_KINASE_3"/>
    <property type="match status" value="1"/>
</dbReference>
<evidence type="ECO:0000256" key="18">
    <source>
        <dbReference type="ARBA" id="ARBA00068939"/>
    </source>
</evidence>
<keyword evidence="15 19" id="KW-0131">Cell cycle</keyword>
<dbReference type="PROSITE" id="PS51190">
    <property type="entry name" value="FATC"/>
    <property type="match status" value="1"/>
</dbReference>
<dbReference type="SMART" id="SM00802">
    <property type="entry name" value="UME"/>
    <property type="match status" value="1"/>
</dbReference>
<dbReference type="PROSITE" id="PS51189">
    <property type="entry name" value="FAT"/>
    <property type="match status" value="1"/>
</dbReference>
<gene>
    <name evidence="23" type="ORF">RI543_001525</name>
</gene>
<dbReference type="InterPro" id="IPR011009">
    <property type="entry name" value="Kinase-like_dom_sf"/>
</dbReference>
<keyword evidence="11" id="KW-0156">Chromatin regulator</keyword>
<evidence type="ECO:0000256" key="19">
    <source>
        <dbReference type="RuleBase" id="RU311113"/>
    </source>
</evidence>
<dbReference type="Pfam" id="PF08064">
    <property type="entry name" value="UME"/>
    <property type="match status" value="1"/>
</dbReference>
<dbReference type="EMBL" id="JAWIZZ010000038">
    <property type="protein sequence ID" value="KAK5781133.1"/>
    <property type="molecule type" value="Genomic_DNA"/>
</dbReference>
<dbReference type="InterPro" id="IPR012993">
    <property type="entry name" value="UME"/>
</dbReference>
<evidence type="ECO:0000256" key="5">
    <source>
        <dbReference type="ARBA" id="ARBA00022618"/>
    </source>
</evidence>
<comment type="caution">
    <text evidence="23">The sequence shown here is derived from an EMBL/GenBank/DDBJ whole genome shotgun (WGS) entry which is preliminary data.</text>
</comment>
<sequence>MLSVAKLFDPSWIRVLNNFQADLKQFSNVDYFFFSHSGCDYEFHCNTSLTFQGRKLTDQERARVLEFQESIHYSPRYSDDNFEYRHVMLPKAMLKVIPSDYFNSEVGTLRILTEDEWRGLGITQSLGWEHYECHAPEPHILLFKRPLNFEAELRAAQQQQLQQQQQQQTANIMEQYSKYLDELIIAIKESRLTSFDSKNVSENNLMNNVSIQKSLDKDPKSLKVLLTLLSNLKDENKKKYIVNDNIFGKIVQALDLLISSRPFLLVSEVPITYSTNETILGIKRIIKDVLFVGMSYYDVPHRLWFLRKHLGKWCNLLINLYNMQYKYEITEYFLSLITTTEQELSQVLTGIYPVEKFISNLKKLYILCYYLSGPHDVFGSSLTLLDSLIGLTKWDLMFEKMIRFLLFVFGSISVPTPDYALLQVKFMSVLVDLLVSELRNQSSISLNKLKFTLEAISIFLKNGFGLLSNNDILAKTLLRIYSLCIDAEKVKEDADTLEYLNLCITILGFEKWVDLDKFLLPENSKDLPYNVFTIQAILLIQFDCNRKIMKNAADLVFNKKYRVWTLKEENEQLLDIICKPLPEELKQLEKLRSSILYKFRANDEVCLLKYEIDNLDPSLFFKMSKDMSNLYEELEKSIQNCINAKITSKLVSWTRILGRLGCFEAHFSNNSKLLNYESCVICDNNNTHIFTMNVNPERPDNTKSKAFELLNRLFICNPIVEEFSEGLLCGILFALKRILTHFQPQKLYIDEVENPSRYFDLITKCFASNSRYLRLVSVKIIPLLNITYLYNKNDENTRTLVRLLQSVNDPITTETVILGWIEFIQTTNGELFDTLLLKLMDIFNSDNYTVHTMMTFQIQNLARTLGKTPYQLLSPILPILLQQFGKNLVQKKASFQRLCDLLGYSGKTILEMFQRYIVPYAVMNHKNDTFGEIARIICDGEVEFLKQQQEEMLEFNSRQIFAVALVKHGIFSLDTLEKLFINRAPQFDKSYVVRFLFDFKTLAEITKLNKYSDNPDAGDQKNEKRIIQALRYLITNFEKDKRRGGLYLNDSNWNVEQENRFQKKFQEVILGIFQVYSSDIHNIEGKTTYYEKLRVVNGIMLLIKIVSKKAIISALAQISICLQTSLEIKEVRFSAFKAWKQLIIRLTDEELSTIIDVFIAFILQKWSTFERILKNLIYEILDIIIESKVSLITSIKPYVTFALTQKVGLSLAEHNPKFARIVKKTRELTDFITVFSSNLKSNNRYVILQNLEDIEIFLKNHQEEYIDDIFQNDSHRQDISVLLGALLETSHRFRSSDQLICEKCAKCISMIGVLDVTKHSLKDYSNHNNVYFFNDKIQVIKFLIWIINDVIVPAFWQSENPRKQLFFALVMQESLRYCELSSDSWQISEADKYPRQKKLWEQFNTISQTTLYPLMSSLYLAQSWKEYTPLEYPIFNEKESYKTWIRALALDLLKIGTEENNPLHVFSSLIREDDGHLSNLLLPYIVVDIILKAEPKTKFVKLIDNIVVEFRFIFEYPMDNLNSLQRDTLKMAYESIFGVFEYCKKWTTQYRKEYYDRYATTEVAEVTYARMLQRLDTFLTTIPPDLLAKRSLVTASYERSILYLEDCYRLSKSEKNTNIRLIKDLQDMYEKIEDVDSIDGMLKTFTSSNFESKIKELQYSSNWKMAQDCFETLGNYQIDSLATTKMLRSMSEHQLSMQVINRTSLILPEELSVLEGEKSEWYCMGLEAANLLGNIDILGKWINRVEMLQKTPDHNVLLQYNIAKALYCIHSRDVEKLQFYVNNCFKLAGTYFTTLANSAALVKQQNILMKLHGLYDILLLSSEVDTYQFSSKCNVIDFRLKRVGADFKSNYYLMALRKSYDLLRHTEYTEKDLGDTYFKIAQMARANSRLDIATDSLMNCLSFGHLQAELEFAEILWKKGENDGALKLVREIHQRYKNNSNINARNAATVLLKYTEWLDLSNNSSSSKIIEQYKEIFKLDPEWDKPYYSMGLYYSRLLERKKEEGYITTGYFEYQAISFFLMAFERNICKVRENLPKVVTFWLDITSLAISNNTKINTTASVQNSTALEICNAVNNSFQTCPNYMWYSVLTQLLSRLLHPFPQSAKLIREILLKLAIDFPEHIFWYVAALMNSSNTRRRRIGDDIAKKLLSKTNHAKLMTSANLLTTEFTKVCVTDIKDIKNTSKSLQGDFEFKLDIAPTLLAVPVRINLEMLSPTLSTEMKNTYKTFRSLVSIESFSDKYKVFSSLKKPKQINIIGSDGQIYGIMCKMEDVRQDNQYMQFATTMDFLLSKDVESAKRKLHILTYSVLSLREDCGLLEIVPNVVTLRSILVNKYDRSKFNYSLGKMYAEWKDLQDVERRQFFQKQVSKFVPQLYKWFLETFPDPIKWFNARNRYTRSYAVMAMVGHILGLGDRHCENILLDVELGNILHVDFDCLFEKGKQLPVPEVVPFRLTQNITDAFGIIGTEGTFKKSSEVTLSLMRRNEVSLVNVIETIMYDRSSDTSLHHSLKILRNKVRGIDPRDGLVLSVPGQVETLIQEATSFDNLAAMYIGWLAFW</sequence>
<dbReference type="InterPro" id="IPR018936">
    <property type="entry name" value="PI3/4_kinase_CS"/>
</dbReference>
<evidence type="ECO:0000256" key="4">
    <source>
        <dbReference type="ARBA" id="ARBA00022527"/>
    </source>
</evidence>